<proteinExistence type="predicted"/>
<reference evidence="6" key="1">
    <citation type="submission" date="2021-11" db="EMBL/GenBank/DDBJ databases">
        <authorList>
            <person name="Qingchun L."/>
            <person name="Dong Z."/>
            <person name="Zongwei Q."/>
            <person name="Jia Z."/>
            <person name="Duotao L."/>
        </authorList>
    </citation>
    <scope>NUCLEOTIDE SEQUENCE</scope>
    <source>
        <strain evidence="6">WLY-B-L2</strain>
    </source>
</reference>
<dbReference type="NCBIfam" id="TIGR02937">
    <property type="entry name" value="sigma70-ECF"/>
    <property type="match status" value="1"/>
</dbReference>
<dbReference type="SUPFAM" id="SSF88946">
    <property type="entry name" value="Sigma2 domain of RNA polymerase sigma factors"/>
    <property type="match status" value="1"/>
</dbReference>
<dbReference type="Pfam" id="PF04542">
    <property type="entry name" value="Sigma70_r2"/>
    <property type="match status" value="1"/>
</dbReference>
<dbReference type="InterPro" id="IPR000943">
    <property type="entry name" value="RNA_pol_sigma70"/>
</dbReference>
<dbReference type="SUPFAM" id="SSF88659">
    <property type="entry name" value="Sigma3 and sigma4 domains of RNA polymerase sigma factors"/>
    <property type="match status" value="1"/>
</dbReference>
<sequence>MDNTLIKKAQQGDKKAVSTLLNKNINYIYWIAHKLSISNTNFEDLVSEGKIGFLKALGNYNLESNSEFLAYAYPYIKGEIWKYMSNNTFYVHLPDYKIRSYMRSKRQSKDPEKFKKFKSESLLSLDEITNLHAKSEFNEFKNVENHIFLTQLFRYCKLSKLEIFILKRFYFDQMQLKEISALLNLEKSQVYKIKKNSIRKLRFELFNQDDEKICATDGR</sequence>
<keyword evidence="7" id="KW-1185">Reference proteome</keyword>
<feature type="domain" description="RNA polymerase sigma-70 region 2" evidence="5">
    <location>
        <begin position="22"/>
        <end position="85"/>
    </location>
</feature>
<dbReference type="Gene3D" id="1.20.120.1810">
    <property type="match status" value="1"/>
</dbReference>
<keyword evidence="1" id="KW-0805">Transcription regulation</keyword>
<evidence type="ECO:0000259" key="5">
    <source>
        <dbReference type="Pfam" id="PF04542"/>
    </source>
</evidence>
<evidence type="ECO:0000256" key="3">
    <source>
        <dbReference type="ARBA" id="ARBA00023125"/>
    </source>
</evidence>
<comment type="caution">
    <text evidence="6">The sequence shown here is derived from an EMBL/GenBank/DDBJ whole genome shotgun (WGS) entry which is preliminary data.</text>
</comment>
<dbReference type="PRINTS" id="PR00046">
    <property type="entry name" value="SIGMA70FCT"/>
</dbReference>
<keyword evidence="2" id="KW-0731">Sigma factor</keyword>
<evidence type="ECO:0000256" key="4">
    <source>
        <dbReference type="ARBA" id="ARBA00023163"/>
    </source>
</evidence>
<dbReference type="EMBL" id="JAJJPB010000022">
    <property type="protein sequence ID" value="MCC9296011.1"/>
    <property type="molecule type" value="Genomic_DNA"/>
</dbReference>
<dbReference type="PANTHER" id="PTHR30385">
    <property type="entry name" value="SIGMA FACTOR F FLAGELLAR"/>
    <property type="match status" value="1"/>
</dbReference>
<dbReference type="Gene3D" id="1.20.140.160">
    <property type="match status" value="1"/>
</dbReference>
<dbReference type="InterPro" id="IPR014284">
    <property type="entry name" value="RNA_pol_sigma-70_dom"/>
</dbReference>
<keyword evidence="4" id="KW-0804">Transcription</keyword>
<evidence type="ECO:0000256" key="2">
    <source>
        <dbReference type="ARBA" id="ARBA00023082"/>
    </source>
</evidence>
<dbReference type="Proteomes" id="UP001165422">
    <property type="component" value="Unassembled WGS sequence"/>
</dbReference>
<gene>
    <name evidence="6" type="ORF">LN736_14200</name>
</gene>
<accession>A0ABS8N8N8</accession>
<name>A0ABS8N8N8_9CLOT</name>
<keyword evidence="3" id="KW-0238">DNA-binding</keyword>
<dbReference type="InterPro" id="IPR007627">
    <property type="entry name" value="RNA_pol_sigma70_r2"/>
</dbReference>
<dbReference type="InterPro" id="IPR013325">
    <property type="entry name" value="RNA_pol_sigma_r2"/>
</dbReference>
<organism evidence="6 7">
    <name type="scientific">Clostridium aromativorans</name>
    <dbReference type="NCBI Taxonomy" id="2836848"/>
    <lineage>
        <taxon>Bacteria</taxon>
        <taxon>Bacillati</taxon>
        <taxon>Bacillota</taxon>
        <taxon>Clostridia</taxon>
        <taxon>Eubacteriales</taxon>
        <taxon>Clostridiaceae</taxon>
        <taxon>Clostridium</taxon>
    </lineage>
</organism>
<dbReference type="InterPro" id="IPR013324">
    <property type="entry name" value="RNA_pol_sigma_r3/r4-like"/>
</dbReference>
<protein>
    <submittedName>
        <fullName evidence="6">Sigma-70 family RNA polymerase sigma factor</fullName>
    </submittedName>
</protein>
<evidence type="ECO:0000256" key="1">
    <source>
        <dbReference type="ARBA" id="ARBA00023015"/>
    </source>
</evidence>
<dbReference type="RefSeq" id="WP_150356833.1">
    <property type="nucleotide sequence ID" value="NZ_JAJJPB010000022.1"/>
</dbReference>
<evidence type="ECO:0000313" key="6">
    <source>
        <dbReference type="EMBL" id="MCC9296011.1"/>
    </source>
</evidence>
<evidence type="ECO:0000313" key="7">
    <source>
        <dbReference type="Proteomes" id="UP001165422"/>
    </source>
</evidence>